<protein>
    <recommendedName>
        <fullName evidence="2">DUF2849 domain-containing protein</fullName>
    </recommendedName>
</protein>
<accession>A0A381S1A6</accession>
<evidence type="ECO:0008006" key="2">
    <source>
        <dbReference type="Google" id="ProtNLM"/>
    </source>
</evidence>
<dbReference type="AlphaFoldDB" id="A0A381S1A6"/>
<name>A0A381S1A6_9ZZZZ</name>
<evidence type="ECO:0000313" key="1">
    <source>
        <dbReference type="EMBL" id="SUZ97224.1"/>
    </source>
</evidence>
<gene>
    <name evidence="1" type="ORF">METZ01_LOCUS50078</name>
</gene>
<proteinExistence type="predicted"/>
<dbReference type="Pfam" id="PF11011">
    <property type="entry name" value="DUF2849"/>
    <property type="match status" value="1"/>
</dbReference>
<reference evidence="1" key="1">
    <citation type="submission" date="2018-05" db="EMBL/GenBank/DDBJ databases">
        <authorList>
            <person name="Lanie J.A."/>
            <person name="Ng W.-L."/>
            <person name="Kazmierczak K.M."/>
            <person name="Andrzejewski T.M."/>
            <person name="Davidsen T.M."/>
            <person name="Wayne K.J."/>
            <person name="Tettelin H."/>
            <person name="Glass J.I."/>
            <person name="Rusch D."/>
            <person name="Podicherti R."/>
            <person name="Tsui H.-C.T."/>
            <person name="Winkler M.E."/>
        </authorList>
    </citation>
    <scope>NUCLEOTIDE SEQUENCE</scope>
</reference>
<dbReference type="EMBL" id="UINC01002489">
    <property type="protein sequence ID" value="SUZ97224.1"/>
    <property type="molecule type" value="Genomic_DNA"/>
</dbReference>
<organism evidence="1">
    <name type="scientific">marine metagenome</name>
    <dbReference type="NCBI Taxonomy" id="408172"/>
    <lineage>
        <taxon>unclassified sequences</taxon>
        <taxon>metagenomes</taxon>
        <taxon>ecological metagenomes</taxon>
    </lineage>
</organism>
<dbReference type="InterPro" id="IPR021270">
    <property type="entry name" value="DUF2849"/>
</dbReference>
<sequence length="96" mass="10815">MRKILTANYLLSGKVIYLNSEKKWIENSANAAVFDNQEDADNALAFADTQINKLQSAYLIDVLLTSNGKPKPESNQELIRATGPTNYFHDKQIKKN</sequence>